<dbReference type="EMBL" id="QYUM01000002">
    <property type="protein sequence ID" value="RJF94046.1"/>
    <property type="molecule type" value="Genomic_DNA"/>
</dbReference>
<dbReference type="SUPFAM" id="SSF53335">
    <property type="entry name" value="S-adenosyl-L-methionine-dependent methyltransferases"/>
    <property type="match status" value="1"/>
</dbReference>
<proteinExistence type="predicted"/>
<feature type="domain" description="Methyltransferase" evidence="1">
    <location>
        <begin position="44"/>
        <end position="136"/>
    </location>
</feature>
<dbReference type="AlphaFoldDB" id="A0A418WS79"/>
<dbReference type="GO" id="GO:0008168">
    <property type="term" value="F:methyltransferase activity"/>
    <property type="evidence" value="ECO:0007669"/>
    <property type="project" value="UniProtKB-KW"/>
</dbReference>
<dbReference type="InterPro" id="IPR029063">
    <property type="entry name" value="SAM-dependent_MTases_sf"/>
</dbReference>
<comment type="caution">
    <text evidence="2">The sequence shown here is derived from an EMBL/GenBank/DDBJ whole genome shotgun (WGS) entry which is preliminary data.</text>
</comment>
<dbReference type="CDD" id="cd02440">
    <property type="entry name" value="AdoMet_MTases"/>
    <property type="match status" value="1"/>
</dbReference>
<dbReference type="RefSeq" id="WP_119760695.1">
    <property type="nucleotide sequence ID" value="NZ_QYUM01000002.1"/>
</dbReference>
<dbReference type="GO" id="GO:0032259">
    <property type="term" value="P:methylation"/>
    <property type="evidence" value="ECO:0007669"/>
    <property type="project" value="UniProtKB-KW"/>
</dbReference>
<protein>
    <submittedName>
        <fullName evidence="2">Methyltransferase domain-containing protein</fullName>
    </submittedName>
</protein>
<dbReference type="Gene3D" id="3.40.50.150">
    <property type="entry name" value="Vaccinia Virus protein VP39"/>
    <property type="match status" value="1"/>
</dbReference>
<dbReference type="OrthoDB" id="9777830at2"/>
<dbReference type="Proteomes" id="UP000286100">
    <property type="component" value="Unassembled WGS sequence"/>
</dbReference>
<dbReference type="InterPro" id="IPR041698">
    <property type="entry name" value="Methyltransf_25"/>
</dbReference>
<evidence type="ECO:0000313" key="2">
    <source>
        <dbReference type="EMBL" id="RJF94046.1"/>
    </source>
</evidence>
<gene>
    <name evidence="2" type="ORF">D3876_07220</name>
</gene>
<keyword evidence="2" id="KW-0489">Methyltransferase</keyword>
<accession>A0A418WS79</accession>
<evidence type="ECO:0000313" key="3">
    <source>
        <dbReference type="Proteomes" id="UP000286100"/>
    </source>
</evidence>
<name>A0A418WS79_9SPHN</name>
<keyword evidence="2" id="KW-0808">Transferase</keyword>
<dbReference type="Pfam" id="PF13649">
    <property type="entry name" value="Methyltransf_25"/>
    <property type="match status" value="1"/>
</dbReference>
<organism evidence="2 3">
    <name type="scientific">Sphingomonas cavernae</name>
    <dbReference type="NCBI Taxonomy" id="2320861"/>
    <lineage>
        <taxon>Bacteria</taxon>
        <taxon>Pseudomonadati</taxon>
        <taxon>Pseudomonadota</taxon>
        <taxon>Alphaproteobacteria</taxon>
        <taxon>Sphingomonadales</taxon>
        <taxon>Sphingomonadaceae</taxon>
        <taxon>Sphingomonas</taxon>
    </lineage>
</organism>
<reference evidence="2 3" key="1">
    <citation type="submission" date="2018-09" db="EMBL/GenBank/DDBJ databases">
        <authorList>
            <person name="Zhu H."/>
        </authorList>
    </citation>
    <scope>NUCLEOTIDE SEQUENCE [LARGE SCALE GENOMIC DNA]</scope>
    <source>
        <strain evidence="2 3">K2R01-6</strain>
    </source>
</reference>
<evidence type="ECO:0000259" key="1">
    <source>
        <dbReference type="Pfam" id="PF13649"/>
    </source>
</evidence>
<dbReference type="PANTHER" id="PTHR43591">
    <property type="entry name" value="METHYLTRANSFERASE"/>
    <property type="match status" value="1"/>
</dbReference>
<sequence length="266" mass="28596">MASTDVAFSGSIPEIYDRHLAELLFAPYAEDIAGRVATLRPQSVLETAAGTGLATLQIIEAVPDAQVLATDLNQAMLDIAARRISAPRVEFRAADAQSLPFANATFDVVACQFGMMFLPDRPAGYAEARRVLKPAGTFIFNVWNRLSDSPIAQVVHDAMAALFPDDPPSFFTRVPWGYFDTEELKEDVRRSGFSQVVIETVEKRSRAASPSTAAIGLCQGTPLRAEIEARGDLNAATEAAADALEKRFGSGPLDQPMSAHVVVASL</sequence>
<keyword evidence="3" id="KW-1185">Reference proteome</keyword>
<dbReference type="PANTHER" id="PTHR43591:SF24">
    <property type="entry name" value="2-METHOXY-6-POLYPRENYL-1,4-BENZOQUINOL METHYLASE, MITOCHONDRIAL"/>
    <property type="match status" value="1"/>
</dbReference>